<evidence type="ECO:0000313" key="4">
    <source>
        <dbReference type="EMBL" id="PNW74456.1"/>
    </source>
</evidence>
<protein>
    <recommendedName>
        <fullName evidence="3">Protein kinase domain-containing protein</fullName>
    </recommendedName>
</protein>
<feature type="domain" description="Protein kinase" evidence="3">
    <location>
        <begin position="699"/>
        <end position="971"/>
    </location>
</feature>
<accession>A0A2K3D1N7</accession>
<keyword evidence="2" id="KW-0812">Transmembrane</keyword>
<keyword evidence="2" id="KW-0472">Membrane</keyword>
<feature type="region of interest" description="Disordered" evidence="1">
    <location>
        <begin position="324"/>
        <end position="344"/>
    </location>
</feature>
<dbReference type="EMBL" id="CM008973">
    <property type="protein sequence ID" value="PNW74456.1"/>
    <property type="molecule type" value="Genomic_DNA"/>
</dbReference>
<dbReference type="Gramene" id="PNW74456">
    <property type="protein sequence ID" value="PNW74456"/>
    <property type="gene ID" value="CHLRE_12g484800v5"/>
</dbReference>
<feature type="region of interest" description="Disordered" evidence="1">
    <location>
        <begin position="264"/>
        <end position="290"/>
    </location>
</feature>
<feature type="compositionally biased region" description="Low complexity" evidence="1">
    <location>
        <begin position="1004"/>
        <end position="1041"/>
    </location>
</feature>
<dbReference type="CDD" id="cd13999">
    <property type="entry name" value="STKc_MAP3K-like"/>
    <property type="match status" value="1"/>
</dbReference>
<dbReference type="GO" id="GO:0004674">
    <property type="term" value="F:protein serine/threonine kinase activity"/>
    <property type="evidence" value="ECO:0000318"/>
    <property type="project" value="GO_Central"/>
</dbReference>
<gene>
    <name evidence="4" type="ORF">CHLRE_12g484800v5</name>
</gene>
<feature type="compositionally biased region" description="Gly residues" evidence="1">
    <location>
        <begin position="428"/>
        <end position="443"/>
    </location>
</feature>
<dbReference type="Pfam" id="PF00069">
    <property type="entry name" value="Pkinase"/>
    <property type="match status" value="1"/>
</dbReference>
<feature type="region of interest" description="Disordered" evidence="1">
    <location>
        <begin position="544"/>
        <end position="571"/>
    </location>
</feature>
<evidence type="ECO:0000256" key="2">
    <source>
        <dbReference type="SAM" id="Phobius"/>
    </source>
</evidence>
<keyword evidence="5" id="KW-1185">Reference proteome</keyword>
<dbReference type="RefSeq" id="XP_042917912.1">
    <property type="nucleotide sequence ID" value="XM_043067817.1"/>
</dbReference>
<feature type="region of interest" description="Disordered" evidence="1">
    <location>
        <begin position="989"/>
        <end position="1067"/>
    </location>
</feature>
<dbReference type="Proteomes" id="UP000006906">
    <property type="component" value="Chromosome 12"/>
</dbReference>
<dbReference type="ExpressionAtlas" id="A0A2K3D1N7">
    <property type="expression patterns" value="baseline"/>
</dbReference>
<dbReference type="STRING" id="3055.A0A2K3D1N7"/>
<evidence type="ECO:0000313" key="5">
    <source>
        <dbReference type="Proteomes" id="UP000006906"/>
    </source>
</evidence>
<organism evidence="4 5">
    <name type="scientific">Chlamydomonas reinhardtii</name>
    <name type="common">Chlamydomonas smithii</name>
    <dbReference type="NCBI Taxonomy" id="3055"/>
    <lineage>
        <taxon>Eukaryota</taxon>
        <taxon>Viridiplantae</taxon>
        <taxon>Chlorophyta</taxon>
        <taxon>core chlorophytes</taxon>
        <taxon>Chlorophyceae</taxon>
        <taxon>CS clade</taxon>
        <taxon>Chlamydomonadales</taxon>
        <taxon>Chlamydomonadaceae</taxon>
        <taxon>Chlamydomonas</taxon>
    </lineage>
</organism>
<dbReference type="InterPro" id="IPR000719">
    <property type="entry name" value="Prot_kinase_dom"/>
</dbReference>
<sequence>MTTLPIAINQNTTIFGAPELPEVIVQISARGQISLGPRITLTFLDIMLETPPKELFLQQPGLSLIHASPAQQGARLVLVDVVLWGPLCFNASDRPPESARPVPRPASEPGVQNYTESVPQTGCVNSTAALVLQRCWADRSAWNDFAFEGRYVDSLGTQRPNNYTVRVLNMTLLCRRMLTSECVAINGGAFGCYLHEISNGTLPPLDLGQVTVVAPRPTRPDGSSGSSDGPDTLAIVLGCVLGGVGLLSAVGLAVWWRHRSQQQRRRQQQAQQQQGQAKHQGGTGAAVVHVGIGGSGSGGAASWLRVSASSGGKGAALSQGVSADMSASGPLMSGTSAGGHTTPPHSGRGMTMGAGAAAGGGSGMGGGMGAGPGMGLACSSEGALEQQLQSTTCTATHTSGAGDSNRSTLMLPLGTCIAPLPASSPQGPAGGGGGGGGGAGGSGPSFPHIHVQDLAAQRRSPGSTHDPTGATDVVVAATPYQPSLVLQLQVDESGLGAAGADEASAAASAAFGAWGYSSHMGAASSVPGSALAPPHHLLHHAQALHQPQHQPQHHHQQVTSGGALRNSDGGTLPAEVMMGAPGAPAARPAMVNGVVGGAAGGGGGGGASQLASLAAGAAAPAAAGGRVSRGSTTGLVDAGVGGASGSGAWDASWLGGGTSSGGIAAANATHPSAPSPGPGAGGAGGAVATTGAGSSDVVTLLPVVRGRGAFGRVTEGLWRGQRVAVKQMLGVNDGAAAGQSDLAKSFKQEVEVLGRCAHPNVVKLFAASLEPPRLCLVMELCETSLERLLFGTGPEPEPVPLGKVLHIAMQICQGLAYLHPTIVHRDLKPANVLINSPASDRPTAKLTDFGLARMRAATLPTMEPEAGTTAYLAPECFDVENAVITHQADMYSLGVVLWTMLAAREPWKDQSLVAVAFRVSQGQRLPLDTLGPERCPPKLRRLIESLWDHDPLRRPAAAEVLKLLVVIQEQLENAGGRTGGIGTAAALLGRTAGGSGPPGHMHTPSAPSDAMSPAPARALSSAASLPLTGGATGPEPAQHQGPGQGPPDGPRVLAGPQEQLQMEAAAAVAATEKRGSAQAAAAATAAVEAADAETGGGA</sequence>
<evidence type="ECO:0000256" key="1">
    <source>
        <dbReference type="SAM" id="MobiDB-lite"/>
    </source>
</evidence>
<dbReference type="InterPro" id="IPR011009">
    <property type="entry name" value="Kinase-like_dom_sf"/>
</dbReference>
<dbReference type="Gene3D" id="3.30.200.20">
    <property type="entry name" value="Phosphorylase Kinase, domain 1"/>
    <property type="match status" value="1"/>
</dbReference>
<dbReference type="SMART" id="SM00220">
    <property type="entry name" value="S_TKc"/>
    <property type="match status" value="1"/>
</dbReference>
<dbReference type="PROSITE" id="PS00108">
    <property type="entry name" value="PROTEIN_KINASE_ST"/>
    <property type="match status" value="1"/>
</dbReference>
<dbReference type="KEGG" id="cre:CHLRE_12g484800v5"/>
<dbReference type="SUPFAM" id="SSF56112">
    <property type="entry name" value="Protein kinase-like (PK-like)"/>
    <property type="match status" value="1"/>
</dbReference>
<proteinExistence type="predicted"/>
<keyword evidence="2" id="KW-1133">Transmembrane helix</keyword>
<dbReference type="OrthoDB" id="4062651at2759"/>
<dbReference type="InterPro" id="IPR008271">
    <property type="entry name" value="Ser/Thr_kinase_AS"/>
</dbReference>
<feature type="region of interest" description="Disordered" evidence="1">
    <location>
        <begin position="419"/>
        <end position="448"/>
    </location>
</feature>
<name>A0A2K3D1N7_CHLRE</name>
<dbReference type="GO" id="GO:0005524">
    <property type="term" value="F:ATP binding"/>
    <property type="evidence" value="ECO:0007669"/>
    <property type="project" value="InterPro"/>
</dbReference>
<feature type="transmembrane region" description="Helical" evidence="2">
    <location>
        <begin position="233"/>
        <end position="256"/>
    </location>
</feature>
<dbReference type="Gene3D" id="1.10.510.10">
    <property type="entry name" value="Transferase(Phosphotransferase) domain 1"/>
    <property type="match status" value="1"/>
</dbReference>
<reference evidence="4 5" key="1">
    <citation type="journal article" date="2007" name="Science">
        <title>The Chlamydomonas genome reveals the evolution of key animal and plant functions.</title>
        <authorList>
            <person name="Merchant S.S."/>
            <person name="Prochnik S.E."/>
            <person name="Vallon O."/>
            <person name="Harris E.H."/>
            <person name="Karpowicz S.J."/>
            <person name="Witman G.B."/>
            <person name="Terry A."/>
            <person name="Salamov A."/>
            <person name="Fritz-Laylin L.K."/>
            <person name="Marechal-Drouard L."/>
            <person name="Marshall W.F."/>
            <person name="Qu L.H."/>
            <person name="Nelson D.R."/>
            <person name="Sanderfoot A.A."/>
            <person name="Spalding M.H."/>
            <person name="Kapitonov V.V."/>
            <person name="Ren Q."/>
            <person name="Ferris P."/>
            <person name="Lindquist E."/>
            <person name="Shapiro H."/>
            <person name="Lucas S.M."/>
            <person name="Grimwood J."/>
            <person name="Schmutz J."/>
            <person name="Cardol P."/>
            <person name="Cerutti H."/>
            <person name="Chanfreau G."/>
            <person name="Chen C.L."/>
            <person name="Cognat V."/>
            <person name="Croft M.T."/>
            <person name="Dent R."/>
            <person name="Dutcher S."/>
            <person name="Fernandez E."/>
            <person name="Fukuzawa H."/>
            <person name="Gonzalez-Ballester D."/>
            <person name="Gonzalez-Halphen D."/>
            <person name="Hallmann A."/>
            <person name="Hanikenne M."/>
            <person name="Hippler M."/>
            <person name="Inwood W."/>
            <person name="Jabbari K."/>
            <person name="Kalanon M."/>
            <person name="Kuras R."/>
            <person name="Lefebvre P.A."/>
            <person name="Lemaire S.D."/>
            <person name="Lobanov A.V."/>
            <person name="Lohr M."/>
            <person name="Manuell A."/>
            <person name="Meier I."/>
            <person name="Mets L."/>
            <person name="Mittag M."/>
            <person name="Mittelmeier T."/>
            <person name="Moroney J.V."/>
            <person name="Moseley J."/>
            <person name="Napoli C."/>
            <person name="Nedelcu A.M."/>
            <person name="Niyogi K."/>
            <person name="Novoselov S.V."/>
            <person name="Paulsen I.T."/>
            <person name="Pazour G."/>
            <person name="Purton S."/>
            <person name="Ral J.P."/>
            <person name="Riano-Pachon D.M."/>
            <person name="Riekhof W."/>
            <person name="Rymarquis L."/>
            <person name="Schroda M."/>
            <person name="Stern D."/>
            <person name="Umen J."/>
            <person name="Willows R."/>
            <person name="Wilson N."/>
            <person name="Zimmer S.L."/>
            <person name="Allmer J."/>
            <person name="Balk J."/>
            <person name="Bisova K."/>
            <person name="Chen C.J."/>
            <person name="Elias M."/>
            <person name="Gendler K."/>
            <person name="Hauser C."/>
            <person name="Lamb M.R."/>
            <person name="Ledford H."/>
            <person name="Long J.C."/>
            <person name="Minagawa J."/>
            <person name="Page M.D."/>
            <person name="Pan J."/>
            <person name="Pootakham W."/>
            <person name="Roje S."/>
            <person name="Rose A."/>
            <person name="Stahlberg E."/>
            <person name="Terauchi A.M."/>
            <person name="Yang P."/>
            <person name="Ball S."/>
            <person name="Bowler C."/>
            <person name="Dieckmann C.L."/>
            <person name="Gladyshev V.N."/>
            <person name="Green P."/>
            <person name="Jorgensen R."/>
            <person name="Mayfield S."/>
            <person name="Mueller-Roeber B."/>
            <person name="Rajamani S."/>
            <person name="Sayre R.T."/>
            <person name="Brokstein P."/>
            <person name="Dubchak I."/>
            <person name="Goodstein D."/>
            <person name="Hornick L."/>
            <person name="Huang Y.W."/>
            <person name="Jhaveri J."/>
            <person name="Luo Y."/>
            <person name="Martinez D."/>
            <person name="Ngau W.C."/>
            <person name="Otillar B."/>
            <person name="Poliakov A."/>
            <person name="Porter A."/>
            <person name="Szajkowski L."/>
            <person name="Werner G."/>
            <person name="Zhou K."/>
            <person name="Grigoriev I.V."/>
            <person name="Rokhsar D.S."/>
            <person name="Grossman A.R."/>
        </authorList>
    </citation>
    <scope>NUCLEOTIDE SEQUENCE [LARGE SCALE GENOMIC DNA]</scope>
    <source>
        <strain evidence="5">CC-503</strain>
    </source>
</reference>
<feature type="compositionally biased region" description="Low complexity" evidence="1">
    <location>
        <begin position="268"/>
        <end position="290"/>
    </location>
</feature>
<dbReference type="GO" id="GO:0007165">
    <property type="term" value="P:signal transduction"/>
    <property type="evidence" value="ECO:0000318"/>
    <property type="project" value="GO_Central"/>
</dbReference>
<dbReference type="PANTHER" id="PTHR44329:SF214">
    <property type="entry name" value="PROTEIN KINASE DOMAIN-CONTAINING PROTEIN"/>
    <property type="match status" value="1"/>
</dbReference>
<dbReference type="PROSITE" id="PS50011">
    <property type="entry name" value="PROTEIN_KINASE_DOM"/>
    <property type="match status" value="1"/>
</dbReference>
<dbReference type="InterPro" id="IPR051681">
    <property type="entry name" value="Ser/Thr_Kinases-Pseudokinases"/>
</dbReference>
<dbReference type="InParanoid" id="A0A2K3D1N7"/>
<dbReference type="PANTHER" id="PTHR44329">
    <property type="entry name" value="SERINE/THREONINE-PROTEIN KINASE TNNI3K-RELATED"/>
    <property type="match status" value="1"/>
</dbReference>
<dbReference type="AlphaFoldDB" id="A0A2K3D1N7"/>
<dbReference type="GeneID" id="5728715"/>
<evidence type="ECO:0000259" key="3">
    <source>
        <dbReference type="PROSITE" id="PS50011"/>
    </source>
</evidence>